<evidence type="ECO:0000256" key="15">
    <source>
        <dbReference type="PIRSR" id="PIRSR038193-2"/>
    </source>
</evidence>
<evidence type="ECO:0000256" key="11">
    <source>
        <dbReference type="ARBA" id="ARBA00023288"/>
    </source>
</evidence>
<feature type="disulfide bond" evidence="16">
    <location>
        <begin position="437"/>
        <end position="443"/>
    </location>
</feature>
<dbReference type="GO" id="GO:0005886">
    <property type="term" value="C:plasma membrane"/>
    <property type="evidence" value="ECO:0007669"/>
    <property type="project" value="UniProtKB-SubCell"/>
</dbReference>
<evidence type="ECO:0000313" key="18">
    <source>
        <dbReference type="Ensembl" id="ENSNVIP00000000849.1"/>
    </source>
</evidence>
<keyword evidence="10" id="KW-0325">Glycoprotein</keyword>
<evidence type="ECO:0000256" key="2">
    <source>
        <dbReference type="ARBA" id="ARBA00004609"/>
    </source>
</evidence>
<dbReference type="InterPro" id="IPR013785">
    <property type="entry name" value="Aldolase_TIM"/>
</dbReference>
<dbReference type="SUPFAM" id="SSF51445">
    <property type="entry name" value="(Trans)glycosidases"/>
    <property type="match status" value="1"/>
</dbReference>
<evidence type="ECO:0000256" key="4">
    <source>
        <dbReference type="ARBA" id="ARBA00022475"/>
    </source>
</evidence>
<keyword evidence="19" id="KW-1185">Reference proteome</keyword>
<dbReference type="Pfam" id="PF01630">
    <property type="entry name" value="Glyco_hydro_56"/>
    <property type="match status" value="1"/>
</dbReference>
<dbReference type="GlyCosmos" id="A0A8C7EIH1">
    <property type="glycosylation" value="1 site, No reported glycans"/>
</dbReference>
<keyword evidence="12 13" id="KW-0326">Glycosidase</keyword>
<dbReference type="GO" id="GO:0098552">
    <property type="term" value="C:side of membrane"/>
    <property type="evidence" value="ECO:0007669"/>
    <property type="project" value="UniProtKB-KW"/>
</dbReference>
<protein>
    <recommendedName>
        <fullName evidence="13 17">Hyaluronidase</fullName>
        <ecNumber evidence="13 17">3.2.1.35</ecNumber>
    </recommendedName>
</protein>
<dbReference type="EC" id="3.2.1.35" evidence="13 17"/>
<dbReference type="GO" id="GO:0004415">
    <property type="term" value="F:hyalurononglucosaminidase activity"/>
    <property type="evidence" value="ECO:0007669"/>
    <property type="project" value="UniProtKB-UniRule"/>
</dbReference>
<comment type="subcellular location">
    <subcellularLocation>
        <location evidence="2">Cell membrane</location>
        <topology evidence="2">Lipid-anchor</topology>
        <topology evidence="2">GPI-anchor</topology>
    </subcellularLocation>
</comment>
<feature type="glycosylation site" description="N-linked (GlcNAc...) asparagine" evidence="15">
    <location>
        <position position="368"/>
    </location>
</feature>
<gene>
    <name evidence="18" type="primary">SPAM1</name>
</gene>
<dbReference type="FunFam" id="3.20.20.70:FF:000065">
    <property type="entry name" value="Hyaluronidase"/>
    <property type="match status" value="1"/>
</dbReference>
<evidence type="ECO:0000256" key="14">
    <source>
        <dbReference type="PIRSR" id="PIRSR038193-1"/>
    </source>
</evidence>
<keyword evidence="8" id="KW-0472">Membrane</keyword>
<dbReference type="GO" id="GO:0030214">
    <property type="term" value="P:hyaluronan catabolic process"/>
    <property type="evidence" value="ECO:0007669"/>
    <property type="project" value="TreeGrafter"/>
</dbReference>
<evidence type="ECO:0000256" key="6">
    <source>
        <dbReference type="ARBA" id="ARBA00022729"/>
    </source>
</evidence>
<keyword evidence="11" id="KW-0449">Lipoprotein</keyword>
<keyword evidence="6" id="KW-0732">Signal</keyword>
<keyword evidence="5" id="KW-0336">GPI-anchor</keyword>
<name>A0A8C7EIH1_NEOVI</name>
<dbReference type="GeneTree" id="ENSGT01020000230364"/>
<dbReference type="InterPro" id="IPR017853">
    <property type="entry name" value="GH"/>
</dbReference>
<evidence type="ECO:0000256" key="13">
    <source>
        <dbReference type="PIRNR" id="PIRNR038193"/>
    </source>
</evidence>
<dbReference type="Ensembl" id="ENSNVIT00000001003.1">
    <property type="protein sequence ID" value="ENSNVIP00000000849.1"/>
    <property type="gene ID" value="ENSNVIG00000000705.1"/>
</dbReference>
<evidence type="ECO:0000256" key="3">
    <source>
        <dbReference type="ARBA" id="ARBA00008871"/>
    </source>
</evidence>
<comment type="similarity">
    <text evidence="3 13 17">Belongs to the glycosyl hydrolase 56 family.</text>
</comment>
<dbReference type="PRINTS" id="PR00848">
    <property type="entry name" value="SPERMPH20"/>
</dbReference>
<evidence type="ECO:0000256" key="16">
    <source>
        <dbReference type="PIRSR" id="PIRSR038193-3"/>
    </source>
</evidence>
<evidence type="ECO:0000256" key="8">
    <source>
        <dbReference type="ARBA" id="ARBA00023136"/>
    </source>
</evidence>
<evidence type="ECO:0000256" key="5">
    <source>
        <dbReference type="ARBA" id="ARBA00022622"/>
    </source>
</evidence>
<dbReference type="AlphaFoldDB" id="A0A8C7EIH1"/>
<dbReference type="Proteomes" id="UP000694425">
    <property type="component" value="Unplaced"/>
</dbReference>
<evidence type="ECO:0000256" key="9">
    <source>
        <dbReference type="ARBA" id="ARBA00023157"/>
    </source>
</evidence>
<sequence length="543" mass="61961">MGVLRFQRIPFRSSVGSSGLTQAALTLLLIICCSTQEYRAPPFIPNISFLWAWNIPSEGCAVNFNVHLDLNLFSLVGSPRKNARGQNITIFYNNRLGYYPYIEDKTGKVMDGGLPQTGNLIKHLAKVRKDIDHYIDVDMTGLGVIDWENWRPLWIRNWKPKDIYKNLSIELVHQQHAELNDTEAAKKAKADFESAGRCFMETTLKLVKDLRPNYLWGFYLFPDCYNGFKEIDYNGSCPDIEKKRNDKLDWLWKESTALFPSIYLSSKFESTLKAALYVRNRVLEAIRISEVHSVKHPLPVFVYTRPVFADIDLKYFSEEDLVNTIGETVSLGASGMVMWGGLNVSQNVQYCTDLDNYLKSTLNPYIINVTLAAKMCNQALCQDQGVCVRKHWNSSDYLHLNPENFVIQLERNGKYTVQGEPTLEDLQQFSQNFHCACYANVHCTERVDMSEVHTIKVCVPGDICIDTFLNSGPGGHPSSWKEKSATLSSILSSPTSSICSVHPRRQYSFVFIISELCTKQLKTTLIALMGFRTYYSKIWHLSY</sequence>
<keyword evidence="7 13" id="KW-0378">Hydrolase</keyword>
<accession>A0A8C7EIH1</accession>
<reference evidence="18" key="1">
    <citation type="submission" date="2025-08" db="UniProtKB">
        <authorList>
            <consortium name="Ensembl"/>
        </authorList>
    </citation>
    <scope>IDENTIFICATION</scope>
</reference>
<proteinExistence type="inferred from homology"/>
<evidence type="ECO:0000313" key="19">
    <source>
        <dbReference type="Proteomes" id="UP000694425"/>
    </source>
</evidence>
<feature type="disulfide bond" evidence="16">
    <location>
        <begin position="60"/>
        <end position="351"/>
    </location>
</feature>
<feature type="active site" description="Proton donor" evidence="14">
    <location>
        <position position="148"/>
    </location>
</feature>
<dbReference type="PIRSF" id="PIRSF500773">
    <property type="entry name" value="Hyaluronidase_PH20_Hyal5"/>
    <property type="match status" value="1"/>
</dbReference>
<evidence type="ECO:0000256" key="10">
    <source>
        <dbReference type="ARBA" id="ARBA00023180"/>
    </source>
</evidence>
<comment type="catalytic activity">
    <reaction evidence="1 13 17">
        <text>Random hydrolysis of (1-&gt;4)-linkages between N-acetyl-beta-D-glucosamine and D-glucuronate residues in hyaluronate.</text>
        <dbReference type="EC" id="3.2.1.35"/>
    </reaction>
</comment>
<organism evidence="18 19">
    <name type="scientific">Neovison vison</name>
    <name type="common">American mink</name>
    <name type="synonym">Mustela vison</name>
    <dbReference type="NCBI Taxonomy" id="452646"/>
    <lineage>
        <taxon>Eukaryota</taxon>
        <taxon>Metazoa</taxon>
        <taxon>Chordata</taxon>
        <taxon>Craniata</taxon>
        <taxon>Vertebrata</taxon>
        <taxon>Euteleostomi</taxon>
        <taxon>Mammalia</taxon>
        <taxon>Eutheria</taxon>
        <taxon>Laurasiatheria</taxon>
        <taxon>Carnivora</taxon>
        <taxon>Caniformia</taxon>
        <taxon>Musteloidea</taxon>
        <taxon>Mustelidae</taxon>
        <taxon>Mustelinae</taxon>
        <taxon>Neogale</taxon>
    </lineage>
</organism>
<reference evidence="18" key="2">
    <citation type="submission" date="2025-09" db="UniProtKB">
        <authorList>
            <consortium name="Ensembl"/>
        </authorList>
    </citation>
    <scope>IDENTIFICATION</scope>
</reference>
<evidence type="ECO:0000256" key="1">
    <source>
        <dbReference type="ARBA" id="ARBA00000251"/>
    </source>
</evidence>
<dbReference type="InterPro" id="IPR018155">
    <property type="entry name" value="Hyaluronidase"/>
</dbReference>
<dbReference type="GO" id="GO:0007342">
    <property type="term" value="P:fusion of sperm to egg plasma membrane involved in single fertilization"/>
    <property type="evidence" value="ECO:0007669"/>
    <property type="project" value="InterPro"/>
</dbReference>
<keyword evidence="4" id="KW-1003">Cell membrane</keyword>
<feature type="disulfide bond" evidence="16">
    <location>
        <begin position="224"/>
        <end position="237"/>
    </location>
</feature>
<evidence type="ECO:0000256" key="7">
    <source>
        <dbReference type="ARBA" id="ARBA00022801"/>
    </source>
</evidence>
<feature type="disulfide bond" evidence="16">
    <location>
        <begin position="376"/>
        <end position="387"/>
    </location>
</feature>
<evidence type="ECO:0000256" key="17">
    <source>
        <dbReference type="RuleBase" id="RU610713"/>
    </source>
</evidence>
<evidence type="ECO:0000256" key="12">
    <source>
        <dbReference type="ARBA" id="ARBA00023295"/>
    </source>
</evidence>
<dbReference type="GO" id="GO:0001669">
    <property type="term" value="C:acrosomal vesicle"/>
    <property type="evidence" value="ECO:0007669"/>
    <property type="project" value="TreeGrafter"/>
</dbReference>
<dbReference type="PRINTS" id="PR00846">
    <property type="entry name" value="GLHYDRLASE56"/>
</dbReference>
<feature type="disulfide bond" evidence="16">
    <location>
        <begin position="381"/>
        <end position="435"/>
    </location>
</feature>
<dbReference type="PANTHER" id="PTHR11769:SF20">
    <property type="entry name" value="HYALURONIDASE PH-20"/>
    <property type="match status" value="1"/>
</dbReference>
<dbReference type="PANTHER" id="PTHR11769">
    <property type="entry name" value="HYALURONIDASE"/>
    <property type="match status" value="1"/>
</dbReference>
<dbReference type="InterPro" id="IPR001439">
    <property type="entry name" value="Hyaluronidase_PH20/Hyal5"/>
</dbReference>
<dbReference type="Gene3D" id="3.20.20.70">
    <property type="entry name" value="Aldolase class I"/>
    <property type="match status" value="1"/>
</dbReference>
<keyword evidence="9 16" id="KW-1015">Disulfide bond</keyword>
<dbReference type="GO" id="GO:0005975">
    <property type="term" value="P:carbohydrate metabolic process"/>
    <property type="evidence" value="ECO:0007669"/>
    <property type="project" value="UniProtKB-UniRule"/>
</dbReference>
<dbReference type="PIRSF" id="PIRSF038193">
    <property type="entry name" value="Hyaluronidase"/>
    <property type="match status" value="1"/>
</dbReference>